<dbReference type="InterPro" id="IPR011701">
    <property type="entry name" value="MFS"/>
</dbReference>
<evidence type="ECO:0000256" key="5">
    <source>
        <dbReference type="ARBA" id="ARBA00022989"/>
    </source>
</evidence>
<feature type="transmembrane region" description="Helical" evidence="7">
    <location>
        <begin position="87"/>
        <end position="106"/>
    </location>
</feature>
<reference evidence="9 10" key="1">
    <citation type="submission" date="2012-01" db="EMBL/GenBank/DDBJ databases">
        <title>Complete sequence of chromosome of Clostridium pasteurianum BC1.</title>
        <authorList>
            <consortium name="US DOE Joint Genome Institute"/>
            <person name="Lucas S."/>
            <person name="Han J."/>
            <person name="Lapidus A."/>
            <person name="Cheng J.-F."/>
            <person name="Goodwin L."/>
            <person name="Pitluck S."/>
            <person name="Peters L."/>
            <person name="Mikhailova N."/>
            <person name="Teshima H."/>
            <person name="Detter J.C."/>
            <person name="Han C."/>
            <person name="Tapia R."/>
            <person name="Land M."/>
            <person name="Hauser L."/>
            <person name="Kyrpides N."/>
            <person name="Ivanova N."/>
            <person name="Pagani I."/>
            <person name="Dunn J."/>
            <person name="Taghavi S."/>
            <person name="Francis A."/>
            <person name="van der Lelie D."/>
            <person name="Woyke T."/>
        </authorList>
    </citation>
    <scope>NUCLEOTIDE SEQUENCE [LARGE SCALE GENOMIC DNA]</scope>
    <source>
        <strain evidence="9 10">BC1</strain>
    </source>
</reference>
<name>R4K893_CLOPA</name>
<keyword evidence="2" id="KW-0813">Transport</keyword>
<evidence type="ECO:0000313" key="9">
    <source>
        <dbReference type="EMBL" id="AGK98778.1"/>
    </source>
</evidence>
<dbReference type="PANTHER" id="PTHR43124">
    <property type="entry name" value="PURINE EFFLUX PUMP PBUE"/>
    <property type="match status" value="1"/>
</dbReference>
<protein>
    <submittedName>
        <fullName evidence="9">Arabinose efflux permease family protein</fullName>
    </submittedName>
</protein>
<dbReference type="AlphaFoldDB" id="R4K893"/>
<feature type="transmembrane region" description="Helical" evidence="7">
    <location>
        <begin position="175"/>
        <end position="199"/>
    </location>
</feature>
<keyword evidence="5 7" id="KW-1133">Transmembrane helix</keyword>
<evidence type="ECO:0000256" key="6">
    <source>
        <dbReference type="ARBA" id="ARBA00023136"/>
    </source>
</evidence>
<dbReference type="Gene3D" id="1.20.1250.20">
    <property type="entry name" value="MFS general substrate transporter like domains"/>
    <property type="match status" value="1"/>
</dbReference>
<dbReference type="Proteomes" id="UP000013523">
    <property type="component" value="Chromosome"/>
</dbReference>
<keyword evidence="4 7" id="KW-0812">Transmembrane</keyword>
<evidence type="ECO:0000256" key="2">
    <source>
        <dbReference type="ARBA" id="ARBA00022448"/>
    </source>
</evidence>
<feature type="transmembrane region" description="Helical" evidence="7">
    <location>
        <begin position="54"/>
        <end position="75"/>
    </location>
</feature>
<dbReference type="RefSeq" id="WP_015617053.1">
    <property type="nucleotide sequence ID" value="NC_021182.1"/>
</dbReference>
<evidence type="ECO:0000256" key="7">
    <source>
        <dbReference type="SAM" id="Phobius"/>
    </source>
</evidence>
<feature type="transmembrane region" description="Helical" evidence="7">
    <location>
        <begin position="145"/>
        <end position="169"/>
    </location>
</feature>
<feature type="transmembrane region" description="Helical" evidence="7">
    <location>
        <begin position="347"/>
        <end position="369"/>
    </location>
</feature>
<evidence type="ECO:0000256" key="1">
    <source>
        <dbReference type="ARBA" id="ARBA00004651"/>
    </source>
</evidence>
<dbReference type="InterPro" id="IPR036259">
    <property type="entry name" value="MFS_trans_sf"/>
</dbReference>
<keyword evidence="3" id="KW-1003">Cell membrane</keyword>
<dbReference type="PANTHER" id="PTHR43124:SF8">
    <property type="entry name" value="INNER MEMBRANE TRANSPORT PROTEIN YDHP"/>
    <property type="match status" value="1"/>
</dbReference>
<dbReference type="SUPFAM" id="SSF103473">
    <property type="entry name" value="MFS general substrate transporter"/>
    <property type="match status" value="1"/>
</dbReference>
<feature type="transmembrane region" description="Helical" evidence="7">
    <location>
        <begin position="20"/>
        <end position="42"/>
    </location>
</feature>
<keyword evidence="10" id="KW-1185">Reference proteome</keyword>
<dbReference type="CDD" id="cd17324">
    <property type="entry name" value="MFS_NepI_like"/>
    <property type="match status" value="1"/>
</dbReference>
<evidence type="ECO:0000313" key="10">
    <source>
        <dbReference type="Proteomes" id="UP000013523"/>
    </source>
</evidence>
<feature type="transmembrane region" description="Helical" evidence="7">
    <location>
        <begin position="219"/>
        <end position="244"/>
    </location>
</feature>
<evidence type="ECO:0000259" key="8">
    <source>
        <dbReference type="PROSITE" id="PS50850"/>
    </source>
</evidence>
<dbReference type="InterPro" id="IPR020846">
    <property type="entry name" value="MFS_dom"/>
</dbReference>
<feature type="domain" description="Major facilitator superfamily (MFS) profile" evidence="8">
    <location>
        <begin position="21"/>
        <end position="399"/>
    </location>
</feature>
<sequence>METNFNSNINVSSNKKNSTLALIALAISSFCIGTTEFVIVGLLPSVSGDLNVSITLAGLLISGYALGVAFGAPILTTLTSKMSRKSLLISLMIVFVAGNIIAALSGSFSLLLIARIVTAFSHGVFFSIASTIASDLVPENKKASAIALVFTGLTIATVTGVPLGTYIGQQFGWRSTFWCVAILGLIALVSTSILVPKNLKEALPVSFKAQVKLVTNGRLLLAFLITALGYGGTFVTFTFLSPILERVTGYAPSSVSLLLLVYGIAIAIGNTIGGKAANKSPIKALFWMFIIQSIVLFILTFTAPFKVAGTITVMIMGLFAFMNVPGLQAFVVQLAKRYVPSAVDVASAINIAAFNLGIALGAFIGGIVVNSLGLLATPWIGALMVLGAVFLTLVSIRLESKSSI</sequence>
<organism evidence="9 10">
    <name type="scientific">Clostridium pasteurianum BC1</name>
    <dbReference type="NCBI Taxonomy" id="86416"/>
    <lineage>
        <taxon>Bacteria</taxon>
        <taxon>Bacillati</taxon>
        <taxon>Bacillota</taxon>
        <taxon>Clostridia</taxon>
        <taxon>Eubacteriales</taxon>
        <taxon>Clostridiaceae</taxon>
        <taxon>Clostridium</taxon>
    </lineage>
</organism>
<dbReference type="EMBL" id="CP003261">
    <property type="protein sequence ID" value="AGK98778.1"/>
    <property type="molecule type" value="Genomic_DNA"/>
</dbReference>
<proteinExistence type="predicted"/>
<evidence type="ECO:0000256" key="3">
    <source>
        <dbReference type="ARBA" id="ARBA00022475"/>
    </source>
</evidence>
<dbReference type="OrthoDB" id="9788453at2"/>
<dbReference type="HOGENOM" id="CLU_001265_61_2_9"/>
<dbReference type="eggNOG" id="COG2814">
    <property type="taxonomic scope" value="Bacteria"/>
</dbReference>
<dbReference type="Pfam" id="PF07690">
    <property type="entry name" value="MFS_1"/>
    <property type="match status" value="1"/>
</dbReference>
<gene>
    <name evidence="9" type="ORF">Clopa_4037</name>
</gene>
<dbReference type="InterPro" id="IPR050189">
    <property type="entry name" value="MFS_Efflux_Transporters"/>
</dbReference>
<feature type="transmembrane region" description="Helical" evidence="7">
    <location>
        <begin position="375"/>
        <end position="396"/>
    </location>
</feature>
<dbReference type="PATRIC" id="fig|86416.3.peg.4035"/>
<dbReference type="PROSITE" id="PS50850">
    <property type="entry name" value="MFS"/>
    <property type="match status" value="1"/>
</dbReference>
<keyword evidence="6 7" id="KW-0472">Membrane</keyword>
<dbReference type="GO" id="GO:0022857">
    <property type="term" value="F:transmembrane transporter activity"/>
    <property type="evidence" value="ECO:0007669"/>
    <property type="project" value="InterPro"/>
</dbReference>
<feature type="transmembrane region" description="Helical" evidence="7">
    <location>
        <begin position="311"/>
        <end position="335"/>
    </location>
</feature>
<feature type="transmembrane region" description="Helical" evidence="7">
    <location>
        <begin position="250"/>
        <end position="272"/>
    </location>
</feature>
<feature type="transmembrane region" description="Helical" evidence="7">
    <location>
        <begin position="112"/>
        <end position="133"/>
    </location>
</feature>
<accession>R4K893</accession>
<dbReference type="GO" id="GO:0005886">
    <property type="term" value="C:plasma membrane"/>
    <property type="evidence" value="ECO:0007669"/>
    <property type="project" value="UniProtKB-SubCell"/>
</dbReference>
<dbReference type="KEGG" id="cpas:Clopa_4037"/>
<feature type="transmembrane region" description="Helical" evidence="7">
    <location>
        <begin position="284"/>
        <end position="305"/>
    </location>
</feature>
<comment type="subcellular location">
    <subcellularLocation>
        <location evidence="1">Cell membrane</location>
        <topology evidence="1">Multi-pass membrane protein</topology>
    </subcellularLocation>
</comment>
<evidence type="ECO:0000256" key="4">
    <source>
        <dbReference type="ARBA" id="ARBA00022692"/>
    </source>
</evidence>